<dbReference type="InterPro" id="IPR025629">
    <property type="entry name" value="DUF4287"/>
</dbReference>
<dbReference type="Proteomes" id="UP001218638">
    <property type="component" value="Chromosome"/>
</dbReference>
<evidence type="ECO:0000313" key="2">
    <source>
        <dbReference type="EMBL" id="WED65319.1"/>
    </source>
</evidence>
<reference evidence="2" key="1">
    <citation type="submission" date="2023-03" db="EMBL/GenBank/DDBJ databases">
        <title>Lomoglobus Profundus gen. nov., sp. nov., a novel member of the phylum Verrucomicrobia, isolated from deep-marine sediment of South China Sea.</title>
        <authorList>
            <person name="Ahmad T."/>
            <person name="Ishaq S.E."/>
            <person name="Wang F."/>
        </authorList>
    </citation>
    <scope>NUCLEOTIDE SEQUENCE</scope>
    <source>
        <strain evidence="2">LMO-M01</strain>
    </source>
</reference>
<dbReference type="EMBL" id="CP119075">
    <property type="protein sequence ID" value="WED65319.1"/>
    <property type="molecule type" value="Genomic_DNA"/>
</dbReference>
<name>A0AAE9ZXV4_9BACT</name>
<dbReference type="Pfam" id="PF14117">
    <property type="entry name" value="DUF4287"/>
    <property type="match status" value="1"/>
</dbReference>
<evidence type="ECO:0000313" key="3">
    <source>
        <dbReference type="Proteomes" id="UP001218638"/>
    </source>
</evidence>
<proteinExistence type="predicted"/>
<dbReference type="AlphaFoldDB" id="A0AAE9ZXV4"/>
<dbReference type="Pfam" id="PF18899">
    <property type="entry name" value="DUF5655"/>
    <property type="match status" value="1"/>
</dbReference>
<evidence type="ECO:0000259" key="1">
    <source>
        <dbReference type="Pfam" id="PF18899"/>
    </source>
</evidence>
<dbReference type="InterPro" id="IPR043714">
    <property type="entry name" value="DUF5655"/>
</dbReference>
<accession>A0AAE9ZXV4</accession>
<organism evidence="2 3">
    <name type="scientific">Synoicihabitans lomoniglobus</name>
    <dbReference type="NCBI Taxonomy" id="2909285"/>
    <lineage>
        <taxon>Bacteria</taxon>
        <taxon>Pseudomonadati</taxon>
        <taxon>Verrucomicrobiota</taxon>
        <taxon>Opitutia</taxon>
        <taxon>Opitutales</taxon>
        <taxon>Opitutaceae</taxon>
        <taxon>Synoicihabitans</taxon>
    </lineage>
</organism>
<keyword evidence="3" id="KW-1185">Reference proteome</keyword>
<protein>
    <submittedName>
        <fullName evidence="2">DUF5655 domain-containing protein</fullName>
    </submittedName>
</protein>
<sequence length="178" mass="18915">MIKNLETKTGVAWSEWLARAHAAGSEKHGEIVKHLKSEHGIGHGYANLVAHSAKAAAAGGPAEADDLVAAQYAGKKAGLKPIYEALIATVEKFGPDVELAAKKGYVSLRRKKQFGLVQPSTATRLDVGITLKGTVPTARLEASGGFNAMVSHRVRISTMEEIDAELVGWLRLAYDNSG</sequence>
<feature type="domain" description="DUF5655" evidence="1">
    <location>
        <begin position="69"/>
        <end position="176"/>
    </location>
</feature>
<gene>
    <name evidence="2" type="ORF">PXH66_00465</name>
</gene>
<dbReference type="RefSeq" id="WP_330932189.1">
    <property type="nucleotide sequence ID" value="NZ_CP119075.1"/>
</dbReference>
<dbReference type="KEGG" id="slom:PXH66_00465"/>